<feature type="zinc finger region" description="C3H1-type" evidence="5">
    <location>
        <begin position="792"/>
        <end position="819"/>
    </location>
</feature>
<dbReference type="SUPFAM" id="SSF90229">
    <property type="entry name" value="CCCH zinc finger"/>
    <property type="match status" value="1"/>
</dbReference>
<evidence type="ECO:0000256" key="3">
    <source>
        <dbReference type="ARBA" id="ARBA00022771"/>
    </source>
</evidence>
<proteinExistence type="predicted"/>
<feature type="region of interest" description="Disordered" evidence="6">
    <location>
        <begin position="974"/>
        <end position="1041"/>
    </location>
</feature>
<dbReference type="SMART" id="SM00356">
    <property type="entry name" value="ZnF_C3H1"/>
    <property type="match status" value="2"/>
</dbReference>
<accession>A0ABR3SFC1</accession>
<evidence type="ECO:0000259" key="8">
    <source>
        <dbReference type="PROSITE" id="PS50103"/>
    </source>
</evidence>
<reference evidence="9 10" key="1">
    <citation type="submission" date="2024-02" db="EMBL/GenBank/DDBJ databases">
        <title>De novo assembly and annotation of 12 fungi associated with fruit tree decline syndrome in Ontario, Canada.</title>
        <authorList>
            <person name="Sulman M."/>
            <person name="Ellouze W."/>
            <person name="Ilyukhin E."/>
        </authorList>
    </citation>
    <scope>NUCLEOTIDE SEQUENCE [LARGE SCALE GENOMIC DNA]</scope>
    <source>
        <strain evidence="9 10">M1-105</strain>
    </source>
</reference>
<protein>
    <recommendedName>
        <fullName evidence="8">C3H1-type domain-containing protein</fullName>
    </recommendedName>
</protein>
<dbReference type="InterPro" id="IPR000571">
    <property type="entry name" value="Znf_CCCH"/>
</dbReference>
<evidence type="ECO:0000256" key="4">
    <source>
        <dbReference type="ARBA" id="ARBA00022833"/>
    </source>
</evidence>
<gene>
    <name evidence="9" type="ORF">SLS56_010142</name>
</gene>
<evidence type="ECO:0000256" key="2">
    <source>
        <dbReference type="ARBA" id="ARBA00022737"/>
    </source>
</evidence>
<dbReference type="PANTHER" id="PTHR11224">
    <property type="entry name" value="MAKORIN-RELATED"/>
    <property type="match status" value="1"/>
</dbReference>
<feature type="region of interest" description="Disordered" evidence="6">
    <location>
        <begin position="1085"/>
        <end position="1318"/>
    </location>
</feature>
<feature type="compositionally biased region" description="Basic residues" evidence="6">
    <location>
        <begin position="772"/>
        <end position="781"/>
    </location>
</feature>
<dbReference type="InterPro" id="IPR055795">
    <property type="entry name" value="DUF7371"/>
</dbReference>
<keyword evidence="4 5" id="KW-0862">Zinc</keyword>
<keyword evidence="2" id="KW-0677">Repeat</keyword>
<feature type="domain" description="C3H1-type" evidence="8">
    <location>
        <begin position="821"/>
        <end position="848"/>
    </location>
</feature>
<name>A0ABR3SFC1_9PEZI</name>
<feature type="region of interest" description="Disordered" evidence="6">
    <location>
        <begin position="584"/>
        <end position="790"/>
    </location>
</feature>
<organism evidence="9 10">
    <name type="scientific">Neofusicoccum ribis</name>
    <dbReference type="NCBI Taxonomy" id="45134"/>
    <lineage>
        <taxon>Eukaryota</taxon>
        <taxon>Fungi</taxon>
        <taxon>Dikarya</taxon>
        <taxon>Ascomycota</taxon>
        <taxon>Pezizomycotina</taxon>
        <taxon>Dothideomycetes</taxon>
        <taxon>Dothideomycetes incertae sedis</taxon>
        <taxon>Botryosphaeriales</taxon>
        <taxon>Botryosphaeriaceae</taxon>
        <taxon>Neofusicoccum</taxon>
    </lineage>
</organism>
<dbReference type="InterPro" id="IPR036855">
    <property type="entry name" value="Znf_CCCH_sf"/>
</dbReference>
<feature type="compositionally biased region" description="Polar residues" evidence="6">
    <location>
        <begin position="977"/>
        <end position="1000"/>
    </location>
</feature>
<keyword evidence="3 5" id="KW-0863">Zinc-finger</keyword>
<dbReference type="PROSITE" id="PS50103">
    <property type="entry name" value="ZF_C3H1"/>
    <property type="match status" value="2"/>
</dbReference>
<feature type="domain" description="C3H1-type" evidence="8">
    <location>
        <begin position="792"/>
        <end position="819"/>
    </location>
</feature>
<comment type="caution">
    <text evidence="9">The sequence shown here is derived from an EMBL/GenBank/DDBJ whole genome shotgun (WGS) entry which is preliminary data.</text>
</comment>
<feature type="compositionally biased region" description="Basic and acidic residues" evidence="6">
    <location>
        <begin position="617"/>
        <end position="631"/>
    </location>
</feature>
<feature type="compositionally biased region" description="Pro residues" evidence="6">
    <location>
        <begin position="682"/>
        <end position="691"/>
    </location>
</feature>
<feature type="zinc finger region" description="C3H1-type" evidence="5">
    <location>
        <begin position="821"/>
        <end position="848"/>
    </location>
</feature>
<keyword evidence="1 5" id="KW-0479">Metal-binding</keyword>
<feature type="compositionally biased region" description="Basic and acidic residues" evidence="6">
    <location>
        <begin position="1212"/>
        <end position="1222"/>
    </location>
</feature>
<dbReference type="PANTHER" id="PTHR11224:SF10">
    <property type="entry name" value="IP09428P-RELATED"/>
    <property type="match status" value="1"/>
</dbReference>
<dbReference type="Proteomes" id="UP001521116">
    <property type="component" value="Unassembled WGS sequence"/>
</dbReference>
<dbReference type="Gene3D" id="4.10.1000.10">
    <property type="entry name" value="Zinc finger, CCCH-type"/>
    <property type="match status" value="1"/>
</dbReference>
<feature type="chain" id="PRO_5045598641" description="C3H1-type domain-containing protein" evidence="7">
    <location>
        <begin position="21"/>
        <end position="1318"/>
    </location>
</feature>
<feature type="compositionally biased region" description="Acidic residues" evidence="6">
    <location>
        <begin position="1260"/>
        <end position="1276"/>
    </location>
</feature>
<evidence type="ECO:0000256" key="5">
    <source>
        <dbReference type="PROSITE-ProRule" id="PRU00723"/>
    </source>
</evidence>
<dbReference type="Pfam" id="PF24086">
    <property type="entry name" value="DUF7371"/>
    <property type="match status" value="1"/>
</dbReference>
<dbReference type="Pfam" id="PF18044">
    <property type="entry name" value="zf-CCCH_4"/>
    <property type="match status" value="1"/>
</dbReference>
<evidence type="ECO:0000313" key="9">
    <source>
        <dbReference type="EMBL" id="KAL1619342.1"/>
    </source>
</evidence>
<feature type="compositionally biased region" description="Low complexity" evidence="6">
    <location>
        <begin position="915"/>
        <end position="928"/>
    </location>
</feature>
<dbReference type="Pfam" id="PF14608">
    <property type="entry name" value="zf-CCCH_2"/>
    <property type="match status" value="1"/>
</dbReference>
<keyword evidence="7" id="KW-0732">Signal</keyword>
<sequence>MLFNILLAMLAFALTALADGSVTGHCHPTETVTSFVTIADLTVTLPASTITLCSSSLGETTFSPTASAILSSLSSIPAMCTGGYLRQEVVNGTNLWPCGAPASTDSLTYAEPTTMTLQPVNPSDLTTTWVTVTDSTSTLVVPQPTPSKEVTTTIDVTSFMTVTAGTSTIIDSSSALNSSSKTRASSFARFSPNGWNSTTSANAPAGTGTAYVTGITGAVTVPPHAYSTAAITETFTTVMPTPSNGTYPSPPFPANGTSTTANGTLSTVSWLNTTLPWTPTATVISTRPFNLSLTIPEPAWTVYSTKLVSISSGPSGNVTFTQPSASHTGGLPPAPFSTMCPQHGEYGNFTMTWDEPHRTPDNKTHQFPPVFEPYHHLMFANGFAYVPPPNQYTSPHSSPYMAMYLPNMTTTALIHPQAGALPRGGIGAGLRASNSAFWFNAYGAFMSCNQGQEPADAVIPHLACKIEVTGFRWSDMKQKEVLHNKETFDIPACWSLSAQGKCELPWIDFTNTTGNFDGLSSIRLNAYYWNDAADDRIFVMDNLQLSWADNSCAAGRARQADKLFDSCRYMIHRASDDVSQVHVVGSGHEARRSTGPISIPPGQGGARKGPRAHPGQRAHDEQSDGVGEARDGSGGGSEGGRPRPAPPGHDTTTAATMTTESQPQPAPPQTLFSPHPASPTHDTPPPLPNPSMPAFAPQFPPQPAQNGNRVQHRHSRDFSGPQTNGQVQSPNGSQQQQGVPIQHRAGNGHQGHVRGMSGFDGPRSPPNSKSERARHKKHPQRSTHADSAELKGTAHVPCKFYRQGVCQAGKACPFLHTNDLATETAPCKYFQKGNCKFGAKCALAHILPDGRRVNGPNLAMGRHPYGRPAATQSSLLTMQAMAGGSQYPYMPSEESFGGAQPKHIHDMIPTIDQTFSSNPGSNFGSPPNDGRLPTSPVQKGLSVLDAPLPASFDSQGISHMARYGPIAASVPSRFGLESTSPPSSYQNKAAETSTLRNLHSSAFGDDARARNGLGSSPPTTEEPVVGRRIMHSERFSRPKMMSASLGTRPIVGDDPWDENFAFEEDLVPNSLHELLTPQEKMRRFSRAGEDEHGFNHRQSLSGLGTPGDSKVGSPLGSSPSRFGALFSRTHRPAEEVSSSPGANVFGHVGSPLRGSALNPNASPSLRPIGDRRTPSTGDASPFGLSSPPRQTSISTLSQQLQRTRLSSLVSDSKPEGAEDRQHLGMATRLTSASGIGASASRPGVGMDRAISSSSIGREPIEEEQEQGLFDMEEEDSAAEKERRAKRFSGGLGGSNATQGGAWGVFPGLGASVDTKESS</sequence>
<feature type="compositionally biased region" description="Low complexity" evidence="6">
    <location>
        <begin position="1189"/>
        <end position="1203"/>
    </location>
</feature>
<evidence type="ECO:0000256" key="1">
    <source>
        <dbReference type="ARBA" id="ARBA00022723"/>
    </source>
</evidence>
<keyword evidence="10" id="KW-1185">Reference proteome</keyword>
<feature type="signal peptide" evidence="7">
    <location>
        <begin position="1"/>
        <end position="20"/>
    </location>
</feature>
<dbReference type="EMBL" id="JAJVDC020000189">
    <property type="protein sequence ID" value="KAL1619342.1"/>
    <property type="molecule type" value="Genomic_DNA"/>
</dbReference>
<dbReference type="InterPro" id="IPR041367">
    <property type="entry name" value="Znf-CCCH_4"/>
</dbReference>
<feature type="compositionally biased region" description="Basic and acidic residues" evidence="6">
    <location>
        <begin position="1085"/>
        <end position="1094"/>
    </location>
</feature>
<evidence type="ECO:0000256" key="6">
    <source>
        <dbReference type="SAM" id="MobiDB-lite"/>
    </source>
</evidence>
<dbReference type="InterPro" id="IPR045072">
    <property type="entry name" value="MKRN-like"/>
</dbReference>
<feature type="compositionally biased region" description="Low complexity" evidence="6">
    <location>
        <begin position="724"/>
        <end position="740"/>
    </location>
</feature>
<evidence type="ECO:0000256" key="7">
    <source>
        <dbReference type="SAM" id="SignalP"/>
    </source>
</evidence>
<evidence type="ECO:0000313" key="10">
    <source>
        <dbReference type="Proteomes" id="UP001521116"/>
    </source>
</evidence>
<feature type="region of interest" description="Disordered" evidence="6">
    <location>
        <begin position="914"/>
        <end position="937"/>
    </location>
</feature>